<name>A0A829ZCQ0_9FIRM</name>
<dbReference type="RefSeq" id="WP_278628576.1">
    <property type="nucleotide sequence ID" value="NZ_CAJTPY010000129.1"/>
</dbReference>
<dbReference type="EMBL" id="BLMI01000299">
    <property type="protein sequence ID" value="GFI42340.1"/>
    <property type="molecule type" value="Genomic_DNA"/>
</dbReference>
<reference evidence="1 2" key="1">
    <citation type="journal article" date="2020" name="Microbiome">
        <title>Single-cell genomics of uncultured bacteria reveals dietary fiber responders in the mouse gut microbiota.</title>
        <authorList>
            <person name="Chijiiwa R."/>
            <person name="Hosokawa M."/>
            <person name="Kogawa M."/>
            <person name="Nishikawa Y."/>
            <person name="Ide K."/>
            <person name="Sakanashi C."/>
            <person name="Takahashi K."/>
            <person name="Takeyama H."/>
        </authorList>
    </citation>
    <scope>NUCLEOTIDE SEQUENCE [LARGE SCALE GENOMIC DNA]</scope>
    <source>
        <strain evidence="1">IMSAGC_017</strain>
    </source>
</reference>
<protein>
    <submittedName>
        <fullName evidence="1">Uncharacterized protein</fullName>
    </submittedName>
</protein>
<gene>
    <name evidence="1" type="ORF">IMSAGC017_02388</name>
</gene>
<proteinExistence type="predicted"/>
<accession>A0A829ZCQ0</accession>
<comment type="caution">
    <text evidence="1">The sequence shown here is derived from an EMBL/GenBank/DDBJ whole genome shotgun (WGS) entry which is preliminary data.</text>
</comment>
<dbReference type="Proteomes" id="UP000490821">
    <property type="component" value="Unassembled WGS sequence"/>
</dbReference>
<sequence length="109" mass="13005">MINLKCELTIFTLDFSQASVFELDKSIFKDIENKSKINDFSLYAMELFLKKKIRIIKLCQYPILSEEKEDYCVISACTQIISSYYKHKEILMNNEEFMQIMKKYGINFE</sequence>
<organism evidence="1 2">
    <name type="scientific">Thomasclavelia cocleata</name>
    <dbReference type="NCBI Taxonomy" id="69824"/>
    <lineage>
        <taxon>Bacteria</taxon>
        <taxon>Bacillati</taxon>
        <taxon>Bacillota</taxon>
        <taxon>Erysipelotrichia</taxon>
        <taxon>Erysipelotrichales</taxon>
        <taxon>Coprobacillaceae</taxon>
        <taxon>Thomasclavelia</taxon>
    </lineage>
</organism>
<evidence type="ECO:0000313" key="2">
    <source>
        <dbReference type="Proteomes" id="UP000490821"/>
    </source>
</evidence>
<dbReference type="AlphaFoldDB" id="A0A829ZCQ0"/>
<evidence type="ECO:0000313" key="1">
    <source>
        <dbReference type="EMBL" id="GFI42340.1"/>
    </source>
</evidence>